<dbReference type="EMBL" id="JFHE01000026">
    <property type="protein sequence ID" value="KDR30533.1"/>
    <property type="molecule type" value="Genomic_DNA"/>
</dbReference>
<dbReference type="Proteomes" id="UP000597138">
    <property type="component" value="Unassembled WGS sequence"/>
</dbReference>
<protein>
    <submittedName>
        <fullName evidence="2">Uncharacterized protein</fullName>
    </submittedName>
</protein>
<evidence type="ECO:0000313" key="2">
    <source>
        <dbReference type="EMBL" id="KDR30533.1"/>
    </source>
</evidence>
<comment type="caution">
    <text evidence="2">The sequence shown here is derived from an EMBL/GenBank/DDBJ whole genome shotgun (WGS) entry which is preliminary data.</text>
</comment>
<name>A0A069NPZ4_9BURK</name>
<organism evidence="2 3">
    <name type="scientific">Caballeronia grimmiae</name>
    <dbReference type="NCBI Taxonomy" id="1071679"/>
    <lineage>
        <taxon>Bacteria</taxon>
        <taxon>Pseudomonadati</taxon>
        <taxon>Pseudomonadota</taxon>
        <taxon>Betaproteobacteria</taxon>
        <taxon>Burkholderiales</taxon>
        <taxon>Burkholderiaceae</taxon>
        <taxon>Caballeronia</taxon>
    </lineage>
</organism>
<proteinExistence type="predicted"/>
<gene>
    <name evidence="2" type="ORF">BG57_14760</name>
    <name evidence="1" type="ORF">GCM10010985_31940</name>
</gene>
<dbReference type="eggNOG" id="COG1960">
    <property type="taxonomic scope" value="Bacteria"/>
</dbReference>
<evidence type="ECO:0000313" key="4">
    <source>
        <dbReference type="Proteomes" id="UP000597138"/>
    </source>
</evidence>
<reference evidence="1" key="1">
    <citation type="journal article" date="2014" name="Int. J. Syst. Evol. Microbiol.">
        <title>Complete genome of a new Firmicutes species belonging to the dominant human colonic microbiota ('Ruminococcus bicirculans') reveals two chromosomes and a selective capacity to utilize plant glucans.</title>
        <authorList>
            <consortium name="NISC Comparative Sequencing Program"/>
            <person name="Wegmann U."/>
            <person name="Louis P."/>
            <person name="Goesmann A."/>
            <person name="Henrissat B."/>
            <person name="Duncan S.H."/>
            <person name="Flint H.J."/>
        </authorList>
    </citation>
    <scope>NUCLEOTIDE SEQUENCE</scope>
    <source>
        <strain evidence="1">CGMCC 1.11013</strain>
    </source>
</reference>
<reference evidence="1" key="4">
    <citation type="submission" date="2024-05" db="EMBL/GenBank/DDBJ databases">
        <authorList>
            <person name="Sun Q."/>
            <person name="Zhou Y."/>
        </authorList>
    </citation>
    <scope>NUCLEOTIDE SEQUENCE</scope>
    <source>
        <strain evidence="1">CGMCC 1.11013</strain>
    </source>
</reference>
<reference evidence="2 3" key="2">
    <citation type="submission" date="2014-03" db="EMBL/GenBank/DDBJ databases">
        <title>Draft Genome Sequences of Four Burkholderia Strains.</title>
        <authorList>
            <person name="Liu X.Y."/>
            <person name="Li C.X."/>
            <person name="Xu J.H."/>
        </authorList>
    </citation>
    <scope>NUCLEOTIDE SEQUENCE [LARGE SCALE GENOMIC DNA]</scope>
    <source>
        <strain evidence="2 3">R27</strain>
    </source>
</reference>
<keyword evidence="4" id="KW-1185">Reference proteome</keyword>
<evidence type="ECO:0000313" key="1">
    <source>
        <dbReference type="EMBL" id="GGD75035.1"/>
    </source>
</evidence>
<sequence length="120" mass="12941">MGGSLEDVLEMIATLAAHESNVAHALRSHFDQTEALPLSPRTPFNELQIKRVAQGAIFGGASTEAGTSRPGGTTDDARHVDVSADFSPWPLARHFIETLARRVHARDDEACSALPRRARG</sequence>
<dbReference type="AlphaFoldDB" id="A0A069NPZ4"/>
<dbReference type="EMBL" id="BMEG01000005">
    <property type="protein sequence ID" value="GGD75035.1"/>
    <property type="molecule type" value="Genomic_DNA"/>
</dbReference>
<reference evidence="4" key="3">
    <citation type="journal article" date="2019" name="Int. J. Syst. Evol. Microbiol.">
        <title>The Global Catalogue of Microorganisms (GCM) 10K type strain sequencing project: providing services to taxonomists for standard genome sequencing and annotation.</title>
        <authorList>
            <consortium name="The Broad Institute Genomics Platform"/>
            <consortium name="The Broad Institute Genome Sequencing Center for Infectious Disease"/>
            <person name="Wu L."/>
            <person name="Ma J."/>
        </authorList>
    </citation>
    <scope>NUCLEOTIDE SEQUENCE [LARGE SCALE GENOMIC DNA]</scope>
    <source>
        <strain evidence="4">CGMCC 1.11013</strain>
    </source>
</reference>
<accession>A0A069NPZ4</accession>
<dbReference type="Proteomes" id="UP000027439">
    <property type="component" value="Unassembled WGS sequence"/>
</dbReference>
<evidence type="ECO:0000313" key="3">
    <source>
        <dbReference type="Proteomes" id="UP000027439"/>
    </source>
</evidence>
<dbReference type="STRING" id="1071679.BG57_14760"/>